<keyword evidence="3" id="KW-1185">Reference proteome</keyword>
<reference evidence="2 3" key="1">
    <citation type="submission" date="2015-07" db="EMBL/GenBank/DDBJ databases">
        <title>Emmonsia species relationships and genome sequence.</title>
        <authorList>
            <consortium name="The Broad Institute Genomics Platform"/>
            <person name="Cuomo C.A."/>
            <person name="Munoz J.F."/>
            <person name="Imamovic A."/>
            <person name="Priest M.E."/>
            <person name="Young S."/>
            <person name="Clay O.K."/>
            <person name="McEwen J.G."/>
        </authorList>
    </citation>
    <scope>NUCLEOTIDE SEQUENCE [LARGE SCALE GENOMIC DNA]</scope>
    <source>
        <strain evidence="2 3">UAMH 9510</strain>
    </source>
</reference>
<organism evidence="2 3">
    <name type="scientific">Emergomyces pasteurianus Ep9510</name>
    <dbReference type="NCBI Taxonomy" id="1447872"/>
    <lineage>
        <taxon>Eukaryota</taxon>
        <taxon>Fungi</taxon>
        <taxon>Dikarya</taxon>
        <taxon>Ascomycota</taxon>
        <taxon>Pezizomycotina</taxon>
        <taxon>Eurotiomycetes</taxon>
        <taxon>Eurotiomycetidae</taxon>
        <taxon>Onygenales</taxon>
        <taxon>Ajellomycetaceae</taxon>
        <taxon>Emergomyces</taxon>
    </lineage>
</organism>
<sequence length="266" mass="29848">MPTIDVDKVMPARTEDPRLQSKDSIKTGRQPRLTSQLAESYLVNERGFSLTNASYLVAYLRATKKSISVDALRSIFTSDAATKLANVKKNAVTALLAGQGKSRLSYIPSTSLSVPLVTFNARMKRSHPPRHSRRTLCRGTAFFSIHREFAEIVQGNSKLADLATQAENILNQIDSEEYVPPPARNDEYSPPPHTSPVKSQSQAPQSSPSRPVFQHPDTMEDLFTAFNNDNKEFLHNTLIFYYFLTLKEADALIEYWAAANVHIEYK</sequence>
<protein>
    <submittedName>
        <fullName evidence="2">Uncharacterized protein</fullName>
    </submittedName>
</protein>
<dbReference type="AlphaFoldDB" id="A0A1J9Q6P0"/>
<feature type="region of interest" description="Disordered" evidence="1">
    <location>
        <begin position="177"/>
        <end position="214"/>
    </location>
</feature>
<dbReference type="Proteomes" id="UP000182235">
    <property type="component" value="Unassembled WGS sequence"/>
</dbReference>
<feature type="compositionally biased region" description="Low complexity" evidence="1">
    <location>
        <begin position="195"/>
        <end position="209"/>
    </location>
</feature>
<evidence type="ECO:0000256" key="1">
    <source>
        <dbReference type="SAM" id="MobiDB-lite"/>
    </source>
</evidence>
<comment type="caution">
    <text evidence="2">The sequence shown here is derived from an EMBL/GenBank/DDBJ whole genome shotgun (WGS) entry which is preliminary data.</text>
</comment>
<proteinExistence type="predicted"/>
<dbReference type="OrthoDB" id="4191257at2759"/>
<feature type="compositionally biased region" description="Pro residues" evidence="1">
    <location>
        <begin position="179"/>
        <end position="194"/>
    </location>
</feature>
<gene>
    <name evidence="2" type="ORF">AJ78_08265</name>
</gene>
<feature type="region of interest" description="Disordered" evidence="1">
    <location>
        <begin position="1"/>
        <end position="30"/>
    </location>
</feature>
<evidence type="ECO:0000313" key="2">
    <source>
        <dbReference type="EMBL" id="OJD10829.1"/>
    </source>
</evidence>
<feature type="compositionally biased region" description="Basic and acidic residues" evidence="1">
    <location>
        <begin position="1"/>
        <end position="26"/>
    </location>
</feature>
<dbReference type="EMBL" id="LGRN01000681">
    <property type="protein sequence ID" value="OJD10829.1"/>
    <property type="molecule type" value="Genomic_DNA"/>
</dbReference>
<evidence type="ECO:0000313" key="3">
    <source>
        <dbReference type="Proteomes" id="UP000182235"/>
    </source>
</evidence>
<accession>A0A1J9Q6P0</accession>
<name>A0A1J9Q6P0_9EURO</name>